<evidence type="ECO:0000256" key="1">
    <source>
        <dbReference type="SAM" id="MobiDB-lite"/>
    </source>
</evidence>
<reference evidence="3" key="1">
    <citation type="journal article" date="2019" name="Int. J. Syst. Evol. Microbiol.">
        <title>The Global Catalogue of Microorganisms (GCM) 10K type strain sequencing project: providing services to taxonomists for standard genome sequencing and annotation.</title>
        <authorList>
            <consortium name="The Broad Institute Genomics Platform"/>
            <consortium name="The Broad Institute Genome Sequencing Center for Infectious Disease"/>
            <person name="Wu L."/>
            <person name="Ma J."/>
        </authorList>
    </citation>
    <scope>NUCLEOTIDE SEQUENCE [LARGE SCALE GENOMIC DNA]</scope>
    <source>
        <strain evidence="3">JCM 9371</strain>
    </source>
</reference>
<dbReference type="EMBL" id="JBHTGP010000013">
    <property type="protein sequence ID" value="MFD0688348.1"/>
    <property type="molecule type" value="Genomic_DNA"/>
</dbReference>
<keyword evidence="3" id="KW-1185">Reference proteome</keyword>
<organism evidence="2 3">
    <name type="scientific">Actinomadura fibrosa</name>
    <dbReference type="NCBI Taxonomy" id="111802"/>
    <lineage>
        <taxon>Bacteria</taxon>
        <taxon>Bacillati</taxon>
        <taxon>Actinomycetota</taxon>
        <taxon>Actinomycetes</taxon>
        <taxon>Streptosporangiales</taxon>
        <taxon>Thermomonosporaceae</taxon>
        <taxon>Actinomadura</taxon>
    </lineage>
</organism>
<gene>
    <name evidence="2" type="ORF">ACFQZM_27895</name>
</gene>
<sequence>MGDLNDKADRETRRTRNGGAGAGGGTARKTRTGRDADAKIAKRKPGDAARKMREMFKG</sequence>
<accession>A0ABW2XS79</accession>
<evidence type="ECO:0000313" key="2">
    <source>
        <dbReference type="EMBL" id="MFD0688348.1"/>
    </source>
</evidence>
<proteinExistence type="predicted"/>
<feature type="compositionally biased region" description="Basic and acidic residues" evidence="1">
    <location>
        <begin position="32"/>
        <end position="58"/>
    </location>
</feature>
<dbReference type="RefSeq" id="WP_165503057.1">
    <property type="nucleotide sequence ID" value="NZ_CAACUY010000120.1"/>
</dbReference>
<name>A0ABW2XS79_9ACTN</name>
<evidence type="ECO:0000313" key="3">
    <source>
        <dbReference type="Proteomes" id="UP001597063"/>
    </source>
</evidence>
<evidence type="ECO:0008006" key="4">
    <source>
        <dbReference type="Google" id="ProtNLM"/>
    </source>
</evidence>
<protein>
    <recommendedName>
        <fullName evidence="4">CsbD family protein</fullName>
    </recommendedName>
</protein>
<dbReference type="Proteomes" id="UP001597063">
    <property type="component" value="Unassembled WGS sequence"/>
</dbReference>
<feature type="compositionally biased region" description="Basic and acidic residues" evidence="1">
    <location>
        <begin position="1"/>
        <end position="14"/>
    </location>
</feature>
<feature type="region of interest" description="Disordered" evidence="1">
    <location>
        <begin position="1"/>
        <end position="58"/>
    </location>
</feature>
<comment type="caution">
    <text evidence="2">The sequence shown here is derived from an EMBL/GenBank/DDBJ whole genome shotgun (WGS) entry which is preliminary data.</text>
</comment>